<dbReference type="InterPro" id="IPR016181">
    <property type="entry name" value="Acyl_CoA_acyltransferase"/>
</dbReference>
<organism evidence="2 3">
    <name type="scientific">Dactylosporangium matsuzakiense</name>
    <dbReference type="NCBI Taxonomy" id="53360"/>
    <lineage>
        <taxon>Bacteria</taxon>
        <taxon>Bacillati</taxon>
        <taxon>Actinomycetota</taxon>
        <taxon>Actinomycetes</taxon>
        <taxon>Micromonosporales</taxon>
        <taxon>Micromonosporaceae</taxon>
        <taxon>Dactylosporangium</taxon>
    </lineage>
</organism>
<keyword evidence="3" id="KW-1185">Reference proteome</keyword>
<reference evidence="2" key="1">
    <citation type="journal article" date="2014" name="Int. J. Syst. Evol. Microbiol.">
        <title>Complete genome sequence of Corynebacterium casei LMG S-19264T (=DSM 44701T), isolated from a smear-ripened cheese.</title>
        <authorList>
            <consortium name="US DOE Joint Genome Institute (JGI-PGF)"/>
            <person name="Walter F."/>
            <person name="Albersmeier A."/>
            <person name="Kalinowski J."/>
            <person name="Ruckert C."/>
        </authorList>
    </citation>
    <scope>NUCLEOTIDE SEQUENCE</scope>
    <source>
        <strain evidence="2">VKM Ac-1321</strain>
    </source>
</reference>
<dbReference type="InterPro" id="IPR000182">
    <property type="entry name" value="GNAT_dom"/>
</dbReference>
<dbReference type="EMBL" id="BSFP01000051">
    <property type="protein sequence ID" value="GLL04977.1"/>
    <property type="molecule type" value="Genomic_DNA"/>
</dbReference>
<feature type="domain" description="N-acetyltransferase" evidence="1">
    <location>
        <begin position="84"/>
        <end position="220"/>
    </location>
</feature>
<sequence>MLDRFLRTWIGAWPAPEGLIVVGSPQRERPRWDGAEQRVLGVLDGAGNGVLSVPPASRDAVAGLLARSGPEDLLAHLPALVGRPEQRCFTGVFRWTQTPAALPAAGEWEPSGGAGLPEWLRPFPGEVLVAREPGTGEFLCGVGLKPHDPTGVEIAVGTAERARGRGLARRLVARAARRIVDASAVALYLHDPDNIASAHVAAAAGFPDQGWKIIALAGAE</sequence>
<reference evidence="2" key="2">
    <citation type="submission" date="2023-01" db="EMBL/GenBank/DDBJ databases">
        <authorList>
            <person name="Sun Q."/>
            <person name="Evtushenko L."/>
        </authorList>
    </citation>
    <scope>NUCLEOTIDE SEQUENCE</scope>
    <source>
        <strain evidence="2">VKM Ac-1321</strain>
    </source>
</reference>
<evidence type="ECO:0000313" key="2">
    <source>
        <dbReference type="EMBL" id="GLL04977.1"/>
    </source>
</evidence>
<dbReference type="Proteomes" id="UP001143480">
    <property type="component" value="Unassembled WGS sequence"/>
</dbReference>
<evidence type="ECO:0000259" key="1">
    <source>
        <dbReference type="PROSITE" id="PS51186"/>
    </source>
</evidence>
<protein>
    <recommendedName>
        <fullName evidence="1">N-acetyltransferase domain-containing protein</fullName>
    </recommendedName>
</protein>
<evidence type="ECO:0000313" key="3">
    <source>
        <dbReference type="Proteomes" id="UP001143480"/>
    </source>
</evidence>
<dbReference type="AlphaFoldDB" id="A0A9W6NQD0"/>
<accession>A0A9W6NQD0</accession>
<proteinExistence type="predicted"/>
<dbReference type="Pfam" id="PF00583">
    <property type="entry name" value="Acetyltransf_1"/>
    <property type="match status" value="1"/>
</dbReference>
<dbReference type="SUPFAM" id="SSF55729">
    <property type="entry name" value="Acyl-CoA N-acyltransferases (Nat)"/>
    <property type="match status" value="1"/>
</dbReference>
<name>A0A9W6NQD0_9ACTN</name>
<dbReference type="GO" id="GO:0016747">
    <property type="term" value="F:acyltransferase activity, transferring groups other than amino-acyl groups"/>
    <property type="evidence" value="ECO:0007669"/>
    <property type="project" value="InterPro"/>
</dbReference>
<dbReference type="RefSeq" id="WP_261959523.1">
    <property type="nucleotide sequence ID" value="NZ_BAAAXA010000001.1"/>
</dbReference>
<dbReference type="Gene3D" id="3.40.630.30">
    <property type="match status" value="1"/>
</dbReference>
<dbReference type="PROSITE" id="PS51186">
    <property type="entry name" value="GNAT"/>
    <property type="match status" value="1"/>
</dbReference>
<gene>
    <name evidence="2" type="ORF">GCM10017581_067240</name>
</gene>
<comment type="caution">
    <text evidence="2">The sequence shown here is derived from an EMBL/GenBank/DDBJ whole genome shotgun (WGS) entry which is preliminary data.</text>
</comment>